<sequence>PGRALGLLVAAKELPQTRKMLLVFFFVFLLVADYMKRRKPKHFPPSPFSLPFLGHLHLMNPSNPQLADGRGNVCVHKWAAYD</sequence>
<keyword evidence="1" id="KW-0472">Membrane</keyword>
<organism evidence="2 3">
    <name type="scientific">Strigops habroptila</name>
    <name type="common">Kakapo</name>
    <dbReference type="NCBI Taxonomy" id="2489341"/>
    <lineage>
        <taxon>Eukaryota</taxon>
        <taxon>Metazoa</taxon>
        <taxon>Chordata</taxon>
        <taxon>Craniata</taxon>
        <taxon>Vertebrata</taxon>
        <taxon>Euteleostomi</taxon>
        <taxon>Archelosauria</taxon>
        <taxon>Archosauria</taxon>
        <taxon>Dinosauria</taxon>
        <taxon>Saurischia</taxon>
        <taxon>Theropoda</taxon>
        <taxon>Coelurosauria</taxon>
        <taxon>Aves</taxon>
        <taxon>Neognathae</taxon>
        <taxon>Neoaves</taxon>
        <taxon>Telluraves</taxon>
        <taxon>Australaves</taxon>
        <taxon>Psittaciformes</taxon>
        <taxon>Psittacidae</taxon>
        <taxon>Strigops</taxon>
    </lineage>
</organism>
<reference evidence="2" key="3">
    <citation type="submission" date="2025-09" db="UniProtKB">
        <authorList>
            <consortium name="Ensembl"/>
        </authorList>
    </citation>
    <scope>IDENTIFICATION</scope>
</reference>
<keyword evidence="1" id="KW-1133">Transmembrane helix</keyword>
<reference evidence="2 3" key="1">
    <citation type="submission" date="2019-11" db="EMBL/GenBank/DDBJ databases">
        <title>Strigops habroptila (kakapo) genome, bStrHab1, primary haplotype, v2.</title>
        <authorList>
            <person name="Jarvis E.D."/>
            <person name="Howard J."/>
            <person name="Rhie A."/>
            <person name="Phillippy A."/>
            <person name="Korlach J."/>
            <person name="Digby A."/>
            <person name="Iorns D."/>
            <person name="Eason D."/>
            <person name="Robertson B."/>
            <person name="Raemaekers T."/>
            <person name="Howe K."/>
            <person name="Lewin H."/>
            <person name="Damas J."/>
            <person name="Hastie A."/>
            <person name="Tracey A."/>
            <person name="Chow W."/>
            <person name="Fedrigo O."/>
        </authorList>
    </citation>
    <scope>NUCLEOTIDE SEQUENCE [LARGE SCALE GENOMIC DNA]</scope>
</reference>
<dbReference type="Proteomes" id="UP000472266">
    <property type="component" value="Chromosome 9"/>
</dbReference>
<name>A0A672U0Y7_STRHB</name>
<reference evidence="2" key="2">
    <citation type="submission" date="2025-08" db="UniProtKB">
        <authorList>
            <consortium name="Ensembl"/>
        </authorList>
    </citation>
    <scope>IDENTIFICATION</scope>
</reference>
<evidence type="ECO:0000313" key="2">
    <source>
        <dbReference type="Ensembl" id="ENSSHBP00005008101.1"/>
    </source>
</evidence>
<dbReference type="InParanoid" id="A0A672U0Y7"/>
<accession>A0A672U0Y7</accession>
<feature type="transmembrane region" description="Helical" evidence="1">
    <location>
        <begin position="20"/>
        <end position="35"/>
    </location>
</feature>
<dbReference type="Ensembl" id="ENSSHBT00005009735.1">
    <property type="protein sequence ID" value="ENSSHBP00005008101.1"/>
    <property type="gene ID" value="ENSSHBG00005007065.1"/>
</dbReference>
<proteinExistence type="predicted"/>
<keyword evidence="1" id="KW-0812">Transmembrane</keyword>
<keyword evidence="3" id="KW-1185">Reference proteome</keyword>
<protein>
    <submittedName>
        <fullName evidence="2">Uncharacterized protein</fullName>
    </submittedName>
</protein>
<evidence type="ECO:0000256" key="1">
    <source>
        <dbReference type="SAM" id="Phobius"/>
    </source>
</evidence>
<dbReference type="AlphaFoldDB" id="A0A672U0Y7"/>
<evidence type="ECO:0000313" key="3">
    <source>
        <dbReference type="Proteomes" id="UP000472266"/>
    </source>
</evidence>